<dbReference type="EMBL" id="CP011232">
    <property type="protein sequence ID" value="AKI96858.1"/>
    <property type="molecule type" value="Genomic_DNA"/>
</dbReference>
<dbReference type="RefSeq" id="WP_047753993.1">
    <property type="nucleotide sequence ID" value="NZ_CAJUHA010000004.1"/>
</dbReference>
<dbReference type="Proteomes" id="UP000035159">
    <property type="component" value="Chromosome"/>
</dbReference>
<protein>
    <submittedName>
        <fullName evidence="1">Uncharacterized protein</fullName>
    </submittedName>
</protein>
<keyword evidence="2" id="KW-1185">Reference proteome</keyword>
<proteinExistence type="predicted"/>
<dbReference type="PROSITE" id="PS51257">
    <property type="entry name" value="PROKAR_LIPOPROTEIN"/>
    <property type="match status" value="1"/>
</dbReference>
<reference evidence="1 2" key="1">
    <citation type="submission" date="2015-04" db="EMBL/GenBank/DDBJ databases">
        <title>Complete Genome Sequence of Kosmotoga pacifica SLHLJ1.</title>
        <authorList>
            <person name="Jiang L.J."/>
            <person name="Shao Z.Z."/>
            <person name="Jebbar M."/>
        </authorList>
    </citation>
    <scope>NUCLEOTIDE SEQUENCE [LARGE SCALE GENOMIC DNA]</scope>
    <source>
        <strain evidence="1 2">SLHLJ1</strain>
    </source>
</reference>
<sequence length="223" mass="25004">MKKVLLPLLIASLVLVLAGCPGWFDWFKSTVMSIPEIIQWIEDNDATSTGNFLVETEGIITYAYSYYAYVVDENNNGIKIETDSSKFDMDDDFSPQDRIRIVGSPYRKDYSDAFEYRIDTDVASGMVELIESNVDLPDPVILSAGATLTSDLFAKLVQFTGVYKGLDGYSHYTFDNGGEIITVYKYSDMPALTVDATYTIMGVVGQTYGYKLFVWDQNYVTAE</sequence>
<dbReference type="OrthoDB" id="49314at2"/>
<dbReference type="AlphaFoldDB" id="A0A0G2ZDG4"/>
<name>A0A0G2ZDG4_9BACT</name>
<dbReference type="KEGG" id="kpf:IX53_02390"/>
<gene>
    <name evidence="1" type="ORF">IX53_02390</name>
</gene>
<dbReference type="STRING" id="1330330.IX53_02390"/>
<accession>A0A0G2ZDG4</accession>
<organism evidence="1 2">
    <name type="scientific">Kosmotoga pacifica</name>
    <dbReference type="NCBI Taxonomy" id="1330330"/>
    <lineage>
        <taxon>Bacteria</taxon>
        <taxon>Thermotogati</taxon>
        <taxon>Thermotogota</taxon>
        <taxon>Thermotogae</taxon>
        <taxon>Kosmotogales</taxon>
        <taxon>Kosmotogaceae</taxon>
        <taxon>Kosmotoga</taxon>
    </lineage>
</organism>
<evidence type="ECO:0000313" key="1">
    <source>
        <dbReference type="EMBL" id="AKI96858.1"/>
    </source>
</evidence>
<evidence type="ECO:0000313" key="2">
    <source>
        <dbReference type="Proteomes" id="UP000035159"/>
    </source>
</evidence>
<dbReference type="PATRIC" id="fig|1330330.3.peg.487"/>